<keyword evidence="1" id="KW-0812">Transmembrane</keyword>
<evidence type="ECO:0000256" key="1">
    <source>
        <dbReference type="SAM" id="Phobius"/>
    </source>
</evidence>
<evidence type="ECO:0000313" key="4">
    <source>
        <dbReference type="Proteomes" id="UP000199599"/>
    </source>
</evidence>
<dbReference type="EMBL" id="FOMN01000003">
    <property type="protein sequence ID" value="SFD41275.1"/>
    <property type="molecule type" value="Genomic_DNA"/>
</dbReference>
<feature type="transmembrane region" description="Helical" evidence="1">
    <location>
        <begin position="59"/>
        <end position="80"/>
    </location>
</feature>
<dbReference type="EMBL" id="QOCV01000001">
    <property type="protein sequence ID" value="RHW55320.1"/>
    <property type="molecule type" value="Genomic_DNA"/>
</dbReference>
<sequence>MYKEIGYIVLIFLLYVLAKKFNNWPIFKFAKKNRGGLILTFSIIGLLYTLIAYKFKFNHIMPSLISILVVIMLIGLFYIFKDHSAQK</sequence>
<accession>A0A1I1S416</accession>
<dbReference type="Proteomes" id="UP000265862">
    <property type="component" value="Unassembled WGS sequence"/>
</dbReference>
<evidence type="ECO:0000313" key="2">
    <source>
        <dbReference type="EMBL" id="RHW55320.1"/>
    </source>
</evidence>
<evidence type="ECO:0000313" key="3">
    <source>
        <dbReference type="EMBL" id="SFD41275.1"/>
    </source>
</evidence>
<dbReference type="Proteomes" id="UP000199599">
    <property type="component" value="Unassembled WGS sequence"/>
</dbReference>
<keyword evidence="1" id="KW-1133">Transmembrane helix</keyword>
<reference evidence="2 5" key="3">
    <citation type="submission" date="2018-07" db="EMBL/GenBank/DDBJ databases">
        <title>Genome sequences of six Lactobacillus spp. isolated from bumble bee guts.</title>
        <authorList>
            <person name="Motta E.V.S."/>
            <person name="Moran N.A."/>
        </authorList>
    </citation>
    <scope>NUCLEOTIDE SEQUENCE [LARGE SCALE GENOMIC DNA]</scope>
    <source>
        <strain evidence="2 5">OCC3</strain>
    </source>
</reference>
<evidence type="ECO:0000313" key="5">
    <source>
        <dbReference type="Proteomes" id="UP000265862"/>
    </source>
</evidence>
<feature type="transmembrane region" description="Helical" evidence="1">
    <location>
        <begin position="34"/>
        <end position="53"/>
    </location>
</feature>
<dbReference type="AlphaFoldDB" id="A0A1I1S416"/>
<reference evidence="4" key="1">
    <citation type="submission" date="2016-10" db="EMBL/GenBank/DDBJ databases">
        <authorList>
            <person name="Varghese N."/>
            <person name="Submissions S."/>
        </authorList>
    </citation>
    <scope>NUCLEOTIDE SEQUENCE [LARGE SCALE GENOMIC DNA]</scope>
    <source>
        <strain evidence="4">R-53102</strain>
    </source>
</reference>
<proteinExistence type="predicted"/>
<keyword evidence="1" id="KW-0472">Membrane</keyword>
<gene>
    <name evidence="2" type="ORF">DS835_00190</name>
    <name evidence="3" type="ORF">SAMN04487792_0725</name>
</gene>
<organism evidence="3 4">
    <name type="scientific">Lactobacillus bombicola</name>
    <dbReference type="NCBI Taxonomy" id="1505723"/>
    <lineage>
        <taxon>Bacteria</taxon>
        <taxon>Bacillati</taxon>
        <taxon>Bacillota</taxon>
        <taxon>Bacilli</taxon>
        <taxon>Lactobacillales</taxon>
        <taxon>Lactobacillaceae</taxon>
        <taxon>Lactobacillus</taxon>
    </lineage>
</organism>
<reference evidence="3" key="2">
    <citation type="submission" date="2016-10" db="EMBL/GenBank/DDBJ databases">
        <authorList>
            <person name="de Groot N.N."/>
        </authorList>
    </citation>
    <scope>NUCLEOTIDE SEQUENCE [LARGE SCALE GENOMIC DNA]</scope>
    <source>
        <strain evidence="3">R-53102</strain>
    </source>
</reference>
<feature type="transmembrane region" description="Helical" evidence="1">
    <location>
        <begin position="6"/>
        <end position="22"/>
    </location>
</feature>
<name>A0A1I1S416_9LACO</name>
<protein>
    <submittedName>
        <fullName evidence="3">Uncharacterized protein</fullName>
    </submittedName>
</protein>